<evidence type="ECO:0000256" key="2">
    <source>
        <dbReference type="ARBA" id="ARBA00023012"/>
    </source>
</evidence>
<dbReference type="Gene3D" id="3.40.50.2300">
    <property type="match status" value="1"/>
</dbReference>
<dbReference type="GO" id="GO:0000160">
    <property type="term" value="P:phosphorelay signal transduction system"/>
    <property type="evidence" value="ECO:0007669"/>
    <property type="project" value="UniProtKB-KW"/>
</dbReference>
<feature type="domain" description="Response regulatory" evidence="4">
    <location>
        <begin position="1"/>
        <end position="50"/>
    </location>
</feature>
<evidence type="ECO:0000313" key="6">
    <source>
        <dbReference type="Proteomes" id="UP001151752"/>
    </source>
</evidence>
<reference evidence="5" key="1">
    <citation type="submission" date="2022-11" db="EMBL/GenBank/DDBJ databases">
        <authorList>
            <person name="Hyden B.L."/>
            <person name="Feng K."/>
            <person name="Yates T."/>
            <person name="Jawdy S."/>
            <person name="Smart L.B."/>
            <person name="Muchero W."/>
        </authorList>
    </citation>
    <scope>NUCLEOTIDE SEQUENCE</scope>
    <source>
        <tissue evidence="5">Shoot tip</tissue>
    </source>
</reference>
<dbReference type="PROSITE" id="PS50110">
    <property type="entry name" value="RESPONSE_REGULATORY"/>
    <property type="match status" value="1"/>
</dbReference>
<dbReference type="InterPro" id="IPR001789">
    <property type="entry name" value="Sig_transdc_resp-reg_receiver"/>
</dbReference>
<evidence type="ECO:0000256" key="1">
    <source>
        <dbReference type="ARBA" id="ARBA00022553"/>
    </source>
</evidence>
<accession>A0A9Q0PV93</accession>
<keyword evidence="6" id="KW-1185">Reference proteome</keyword>
<dbReference type="PANTHER" id="PTHR45339:SF1">
    <property type="entry name" value="HYBRID SIGNAL TRANSDUCTION HISTIDINE KINASE J"/>
    <property type="match status" value="1"/>
</dbReference>
<dbReference type="InterPro" id="IPR011006">
    <property type="entry name" value="CheY-like_superfamily"/>
</dbReference>
<dbReference type="SUPFAM" id="SSF52172">
    <property type="entry name" value="CheY-like"/>
    <property type="match status" value="1"/>
</dbReference>
<dbReference type="PANTHER" id="PTHR45339">
    <property type="entry name" value="HYBRID SIGNAL TRANSDUCTION HISTIDINE KINASE J"/>
    <property type="match status" value="1"/>
</dbReference>
<dbReference type="GO" id="GO:0016301">
    <property type="term" value="F:kinase activity"/>
    <property type="evidence" value="ECO:0007669"/>
    <property type="project" value="UniProtKB-KW"/>
</dbReference>
<organism evidence="5 6">
    <name type="scientific">Salix koriyanagi</name>
    <dbReference type="NCBI Taxonomy" id="2511006"/>
    <lineage>
        <taxon>Eukaryota</taxon>
        <taxon>Viridiplantae</taxon>
        <taxon>Streptophyta</taxon>
        <taxon>Embryophyta</taxon>
        <taxon>Tracheophyta</taxon>
        <taxon>Spermatophyta</taxon>
        <taxon>Magnoliopsida</taxon>
        <taxon>eudicotyledons</taxon>
        <taxon>Gunneridae</taxon>
        <taxon>Pentapetalae</taxon>
        <taxon>rosids</taxon>
        <taxon>fabids</taxon>
        <taxon>Malpighiales</taxon>
        <taxon>Salicaceae</taxon>
        <taxon>Saliceae</taxon>
        <taxon>Salix</taxon>
    </lineage>
</organism>
<evidence type="ECO:0000256" key="3">
    <source>
        <dbReference type="PROSITE-ProRule" id="PRU00169"/>
    </source>
</evidence>
<protein>
    <submittedName>
        <fullName evidence="5">TWO-COMPONENT HISTIDINE KINASE</fullName>
    </submittedName>
</protein>
<evidence type="ECO:0000259" key="4">
    <source>
        <dbReference type="PROSITE" id="PS50110"/>
    </source>
</evidence>
<comment type="caution">
    <text evidence="3">Lacks conserved residue(s) required for the propagation of feature annotation.</text>
</comment>
<dbReference type="AlphaFoldDB" id="A0A9Q0PV93"/>
<reference evidence="5" key="2">
    <citation type="journal article" date="2023" name="Int. J. Mol. Sci.">
        <title>De Novo Assembly and Annotation of 11 Diverse Shrub Willow (Salix) Genomes Reveals Novel Gene Organization in Sex-Linked Regions.</title>
        <authorList>
            <person name="Hyden B."/>
            <person name="Feng K."/>
            <person name="Yates T.B."/>
            <person name="Jawdy S."/>
            <person name="Cereghino C."/>
            <person name="Smart L.B."/>
            <person name="Muchero W."/>
        </authorList>
    </citation>
    <scope>NUCLEOTIDE SEQUENCE</scope>
    <source>
        <tissue evidence="5">Shoot tip</tissue>
    </source>
</reference>
<proteinExistence type="predicted"/>
<dbReference type="EMBL" id="JAPFFM010000017">
    <property type="protein sequence ID" value="KAJ6695008.1"/>
    <property type="molecule type" value="Genomic_DNA"/>
</dbReference>
<keyword evidence="2" id="KW-0902">Two-component regulatory system</keyword>
<evidence type="ECO:0000313" key="5">
    <source>
        <dbReference type="EMBL" id="KAJ6695008.1"/>
    </source>
</evidence>
<keyword evidence="5" id="KW-0808">Transferase</keyword>
<name>A0A9Q0PV93_9ROSI</name>
<keyword evidence="5" id="KW-0418">Kinase</keyword>
<sequence>MESNGHIPILAMTADVIQATYEECQRCGMDGYVSKPFEAEQLYQEVSRLEWVESFPEHTPFSIVPQMFDSKPQITLLLPHKLVDFADLLDVFLGKNMFRCRESRWKP</sequence>
<gene>
    <name evidence="5" type="ORF">OIU74_014200</name>
</gene>
<keyword evidence="1" id="KW-0597">Phosphoprotein</keyword>
<comment type="caution">
    <text evidence="5">The sequence shown here is derived from an EMBL/GenBank/DDBJ whole genome shotgun (WGS) entry which is preliminary data.</text>
</comment>
<dbReference type="Proteomes" id="UP001151752">
    <property type="component" value="Chromosome 3"/>
</dbReference>